<sequence length="98" mass="10890">MENMTLPDLKGADISVIVAETIASGCQRDFRGIYDSLPERRVVKAPKSAFVDRIAAITMKHPNTVRCWLSGTQKPDALSRAMIEKELKVPSSELFPED</sequence>
<name>A0AB38U959_BACT4</name>
<proteinExistence type="predicted"/>
<evidence type="ECO:0000313" key="1">
    <source>
        <dbReference type="EMBL" id="UYU89361.1"/>
    </source>
</evidence>
<gene>
    <name evidence="1" type="ORF">KQP74_15560</name>
</gene>
<protein>
    <submittedName>
        <fullName evidence="1">XRE family transcriptional regulator</fullName>
    </submittedName>
</protein>
<dbReference type="RefSeq" id="WP_264455054.1">
    <property type="nucleotide sequence ID" value="NZ_CP083685.1"/>
</dbReference>
<dbReference type="AlphaFoldDB" id="A0AB38U959"/>
<dbReference type="EMBL" id="CP083685">
    <property type="protein sequence ID" value="UYU89361.1"/>
    <property type="molecule type" value="Genomic_DNA"/>
</dbReference>
<reference evidence="1" key="1">
    <citation type="submission" date="2021-06" db="EMBL/GenBank/DDBJ databases">
        <title>Interrogation of the integrated mobile genetic elements in gut-associated Bacteroides with a consensus prediction approach.</title>
        <authorList>
            <person name="Campbell D.E."/>
            <person name="Leigh J.R."/>
            <person name="Kim T."/>
            <person name="England W."/>
            <person name="Whitaker R.J."/>
            <person name="Degnan P.H."/>
        </authorList>
    </citation>
    <scope>NUCLEOTIDE SEQUENCE</scope>
    <source>
        <strain evidence="1">VPI-3443</strain>
    </source>
</reference>
<organism evidence="1 2">
    <name type="scientific">Bacteroides thetaiotaomicron</name>
    <dbReference type="NCBI Taxonomy" id="818"/>
    <lineage>
        <taxon>Bacteria</taxon>
        <taxon>Pseudomonadati</taxon>
        <taxon>Bacteroidota</taxon>
        <taxon>Bacteroidia</taxon>
        <taxon>Bacteroidales</taxon>
        <taxon>Bacteroidaceae</taxon>
        <taxon>Bacteroides</taxon>
    </lineage>
</organism>
<accession>A0AB38U959</accession>
<evidence type="ECO:0000313" key="2">
    <source>
        <dbReference type="Proteomes" id="UP001162960"/>
    </source>
</evidence>
<dbReference type="Proteomes" id="UP001162960">
    <property type="component" value="Chromosome"/>
</dbReference>